<accession>A0A2S0MGF1</accession>
<sequence>MAMRSHLASPEPETTSTPSRGRRLLAALGILAALAGCATPLDARKDTAYQQNAAVANHPVVRPTRSVSSFSESLTCMDRMLREAQLPTTLITSKQFIDFSGKVPVATKDMIATALSQMSRLSNAFRFVDFEVDIARQDTVQNLTTILLNNNQMQLQRPALYVSGAIAFVDQTVISNTNDAGLSGPRVDLGYSRSRTATIIGLEVHLGDFRTRTLIPGLDSANEVTTGSGGQGVDVGGRIGTYGVKLNVGRDYVIGTGAALRTLVDLAMIEIVGKWARVPYWQCLTLDQAHPHFQRVMQDWYAESGASGQFQLVKASLVAQGYVPRESEAMSATHPLMRRALGRFQADHGLAVNGVIDFPTYEAALNSFVALDDTGAFTRIGWTSSGPQHVATADGTTAPAIGLTTAAPWLIDLQIENPQPAGERPAFTEGEQIFLSATVTKASHLYCYYADAAGGVMRLLPNALQPHSLVSANQAIRIPDWMAPSPGFILDAGRPGTEGVICIATEQDVAPMLPAELQASALTPLKNVAGTQGVLEGFAAAAGPNGHVSQVIQWTVQPRRPPPPAPMAAPGAGAGAGTGAGASATMAGAAAAQQRPPQPDRR</sequence>
<dbReference type="SUPFAM" id="SSF47090">
    <property type="entry name" value="PGBD-like"/>
    <property type="match status" value="1"/>
</dbReference>
<name>A0A2S0MGF1_9BURK</name>
<reference evidence="3 4" key="1">
    <citation type="submission" date="2018-03" db="EMBL/GenBank/DDBJ databases">
        <title>Genome sequencing of Ottowia sp.</title>
        <authorList>
            <person name="Kim S.-J."/>
            <person name="Heo J."/>
            <person name="Kwon S.-W."/>
        </authorList>
    </citation>
    <scope>NUCLEOTIDE SEQUENCE [LARGE SCALE GENOMIC DNA]</scope>
    <source>
        <strain evidence="3 4">KADR8-3</strain>
    </source>
</reference>
<feature type="region of interest" description="Disordered" evidence="1">
    <location>
        <begin position="1"/>
        <end position="20"/>
    </location>
</feature>
<evidence type="ECO:0000259" key="2">
    <source>
        <dbReference type="Pfam" id="PF14326"/>
    </source>
</evidence>
<protein>
    <submittedName>
        <fullName evidence="3">Peptidoglycan-binding protein</fullName>
    </submittedName>
</protein>
<organism evidence="3 4">
    <name type="scientific">Ottowia oryzae</name>
    <dbReference type="NCBI Taxonomy" id="2109914"/>
    <lineage>
        <taxon>Bacteria</taxon>
        <taxon>Pseudomonadati</taxon>
        <taxon>Pseudomonadota</taxon>
        <taxon>Betaproteobacteria</taxon>
        <taxon>Burkholderiales</taxon>
        <taxon>Comamonadaceae</taxon>
        <taxon>Ottowia</taxon>
    </lineage>
</organism>
<dbReference type="OrthoDB" id="7052188at2"/>
<evidence type="ECO:0000256" key="1">
    <source>
        <dbReference type="SAM" id="MobiDB-lite"/>
    </source>
</evidence>
<dbReference type="EMBL" id="CP027666">
    <property type="protein sequence ID" value="AVO34831.1"/>
    <property type="molecule type" value="Genomic_DNA"/>
</dbReference>
<dbReference type="InterPro" id="IPR036365">
    <property type="entry name" value="PGBD-like_sf"/>
</dbReference>
<dbReference type="InterPro" id="IPR025493">
    <property type="entry name" value="DUF4384"/>
</dbReference>
<evidence type="ECO:0000313" key="3">
    <source>
        <dbReference type="EMBL" id="AVO34831.1"/>
    </source>
</evidence>
<feature type="region of interest" description="Disordered" evidence="1">
    <location>
        <begin position="557"/>
        <end position="602"/>
    </location>
</feature>
<evidence type="ECO:0000313" key="4">
    <source>
        <dbReference type="Proteomes" id="UP000239709"/>
    </source>
</evidence>
<dbReference type="KEGG" id="otk:C6570_11775"/>
<feature type="domain" description="DUF4384" evidence="2">
    <location>
        <begin position="427"/>
        <end position="507"/>
    </location>
</feature>
<dbReference type="AlphaFoldDB" id="A0A2S0MGF1"/>
<keyword evidence="4" id="KW-1185">Reference proteome</keyword>
<dbReference type="Pfam" id="PF14326">
    <property type="entry name" value="DUF4384"/>
    <property type="match status" value="1"/>
</dbReference>
<gene>
    <name evidence="3" type="ORF">C6570_11775</name>
</gene>
<feature type="compositionally biased region" description="Low complexity" evidence="1">
    <location>
        <begin position="581"/>
        <end position="595"/>
    </location>
</feature>
<dbReference type="Proteomes" id="UP000239709">
    <property type="component" value="Chromosome"/>
</dbReference>
<proteinExistence type="predicted"/>